<evidence type="ECO:0000256" key="6">
    <source>
        <dbReference type="SAM" id="Phobius"/>
    </source>
</evidence>
<feature type="transmembrane region" description="Helical" evidence="6">
    <location>
        <begin position="20"/>
        <end position="35"/>
    </location>
</feature>
<dbReference type="InterPro" id="IPR003339">
    <property type="entry name" value="ABC/ECF_trnsptr_transmembrane"/>
</dbReference>
<comment type="caution">
    <text evidence="7">The sequence shown here is derived from an EMBL/GenBank/DDBJ whole genome shotgun (WGS) entry which is preliminary data.</text>
</comment>
<evidence type="ECO:0000256" key="2">
    <source>
        <dbReference type="ARBA" id="ARBA00022475"/>
    </source>
</evidence>
<keyword evidence="8" id="KW-1185">Reference proteome</keyword>
<proteinExistence type="predicted"/>
<dbReference type="Proteomes" id="UP000245412">
    <property type="component" value="Unassembled WGS sequence"/>
</dbReference>
<dbReference type="EMBL" id="QGGY01000001">
    <property type="protein sequence ID" value="PWJ79309.1"/>
    <property type="molecule type" value="Genomic_DNA"/>
</dbReference>
<comment type="subcellular location">
    <subcellularLocation>
        <location evidence="1">Membrane</location>
        <topology evidence="1">Multi-pass membrane protein</topology>
    </subcellularLocation>
</comment>
<evidence type="ECO:0000256" key="1">
    <source>
        <dbReference type="ARBA" id="ARBA00004141"/>
    </source>
</evidence>
<dbReference type="InterPro" id="IPR051611">
    <property type="entry name" value="ECF_transporter_component"/>
</dbReference>
<accession>A0AB73TAZ9</accession>
<feature type="transmembrane region" description="Helical" evidence="6">
    <location>
        <begin position="88"/>
        <end position="114"/>
    </location>
</feature>
<name>A0AB73TAZ9_9FIRM</name>
<dbReference type="AlphaFoldDB" id="A0AB73TAZ9"/>
<gene>
    <name evidence="7" type="ORF">C7383_101690</name>
</gene>
<keyword evidence="3 6" id="KW-0812">Transmembrane</keyword>
<dbReference type="CDD" id="cd16914">
    <property type="entry name" value="EcfT"/>
    <property type="match status" value="1"/>
</dbReference>
<evidence type="ECO:0000313" key="7">
    <source>
        <dbReference type="EMBL" id="PWJ79309.1"/>
    </source>
</evidence>
<evidence type="ECO:0000256" key="4">
    <source>
        <dbReference type="ARBA" id="ARBA00022989"/>
    </source>
</evidence>
<reference evidence="7 8" key="1">
    <citation type="submission" date="2018-05" db="EMBL/GenBank/DDBJ databases">
        <authorList>
            <person name="Goeker M."/>
            <person name="Huntemann M."/>
            <person name="Clum A."/>
            <person name="Pillay M."/>
            <person name="Palaniappan K."/>
            <person name="Varghese N."/>
            <person name="Mikhailova N."/>
            <person name="Stamatis D."/>
            <person name="Reddy T."/>
            <person name="Daum C."/>
            <person name="Shapiro N."/>
            <person name="Ivanova N."/>
            <person name="Kyrpides N."/>
            <person name="Woyke T."/>
        </authorList>
    </citation>
    <scope>NUCLEOTIDE SEQUENCE [LARGE SCALE GENOMIC DNA]</scope>
    <source>
        <strain evidence="7 8">DSM 26524</strain>
    </source>
</reference>
<keyword evidence="2" id="KW-1003">Cell membrane</keyword>
<evidence type="ECO:0000256" key="5">
    <source>
        <dbReference type="ARBA" id="ARBA00023136"/>
    </source>
</evidence>
<feature type="transmembrane region" description="Helical" evidence="6">
    <location>
        <begin position="218"/>
        <end position="242"/>
    </location>
</feature>
<evidence type="ECO:0000256" key="3">
    <source>
        <dbReference type="ARBA" id="ARBA00022692"/>
    </source>
</evidence>
<feature type="transmembrane region" description="Helical" evidence="6">
    <location>
        <begin position="41"/>
        <end position="57"/>
    </location>
</feature>
<keyword evidence="5 6" id="KW-0472">Membrane</keyword>
<dbReference type="GO" id="GO:0005886">
    <property type="term" value="C:plasma membrane"/>
    <property type="evidence" value="ECO:0007669"/>
    <property type="project" value="UniProtKB-ARBA"/>
</dbReference>
<sequence>MEVLSSRKQRRGIGLDPRTTIVLLLMVAVFVLGGAGGNELIWARIILACVPVVLLLTSNNKLKCIVFVLVYLLGYFLQFYVLGHLTGILNSLMLATAGMITSFLPGLMMGYYAVSTTTVSEFVAAMERIHMPEQVIIPLSVMFRFFPTVVEEAGSINDAMRMRGIAMGGKHPGKMLEYRLIPIMTCSVKIGEELSAASLTRGLGAPVKRTNICKIGFGLWDILFLGLSICIVIYWVLILIGVRV</sequence>
<feature type="transmembrane region" description="Helical" evidence="6">
    <location>
        <begin position="64"/>
        <end position="82"/>
    </location>
</feature>
<dbReference type="PANTHER" id="PTHR34857:SF2">
    <property type="entry name" value="SLL0384 PROTEIN"/>
    <property type="match status" value="1"/>
</dbReference>
<dbReference type="PANTHER" id="PTHR34857">
    <property type="entry name" value="SLL0384 PROTEIN"/>
    <property type="match status" value="1"/>
</dbReference>
<dbReference type="Pfam" id="PF02361">
    <property type="entry name" value="CbiQ"/>
    <property type="match status" value="1"/>
</dbReference>
<protein>
    <submittedName>
        <fullName evidence="7">Energy-coupling factor transport system permease protein</fullName>
    </submittedName>
</protein>
<organism evidence="7 8">
    <name type="scientific">Murimonas intestini</name>
    <dbReference type="NCBI Taxonomy" id="1337051"/>
    <lineage>
        <taxon>Bacteria</taxon>
        <taxon>Bacillati</taxon>
        <taxon>Bacillota</taxon>
        <taxon>Clostridia</taxon>
        <taxon>Lachnospirales</taxon>
        <taxon>Lachnospiraceae</taxon>
        <taxon>Murimonas</taxon>
    </lineage>
</organism>
<evidence type="ECO:0000313" key="8">
    <source>
        <dbReference type="Proteomes" id="UP000245412"/>
    </source>
</evidence>
<keyword evidence="4 6" id="KW-1133">Transmembrane helix</keyword>
<dbReference type="RefSeq" id="WP_109624702.1">
    <property type="nucleotide sequence ID" value="NZ_CABJAT010000001.1"/>
</dbReference>